<dbReference type="PANTHER" id="PTHR45860:SF1">
    <property type="entry name" value="TRANSLATION INITIATION FACTOR EIF-2B SUBUNIT ALPHA"/>
    <property type="match status" value="1"/>
</dbReference>
<organism evidence="5 6">
    <name type="scientific">Spirodela intermedia</name>
    <name type="common">Intermediate duckweed</name>
    <dbReference type="NCBI Taxonomy" id="51605"/>
    <lineage>
        <taxon>Eukaryota</taxon>
        <taxon>Viridiplantae</taxon>
        <taxon>Streptophyta</taxon>
        <taxon>Embryophyta</taxon>
        <taxon>Tracheophyta</taxon>
        <taxon>Spermatophyta</taxon>
        <taxon>Magnoliopsida</taxon>
        <taxon>Liliopsida</taxon>
        <taxon>Araceae</taxon>
        <taxon>Lemnoideae</taxon>
        <taxon>Spirodela</taxon>
    </lineage>
</organism>
<dbReference type="Pfam" id="PF01008">
    <property type="entry name" value="IF-2B"/>
    <property type="match status" value="1"/>
</dbReference>
<evidence type="ECO:0000313" key="6">
    <source>
        <dbReference type="Proteomes" id="UP000663760"/>
    </source>
</evidence>
<dbReference type="Gene3D" id="3.40.50.10470">
    <property type="entry name" value="Translation initiation factor eif-2b, domain 2"/>
    <property type="match status" value="1"/>
</dbReference>
<dbReference type="InterPro" id="IPR042529">
    <property type="entry name" value="IF_2B-like_C"/>
</dbReference>
<evidence type="ECO:0000256" key="1">
    <source>
        <dbReference type="ARBA" id="ARBA00007251"/>
    </source>
</evidence>
<dbReference type="EMBL" id="LR746269">
    <property type="protein sequence ID" value="CAA7397372.1"/>
    <property type="molecule type" value="Genomic_DNA"/>
</dbReference>
<accession>A0A7I8KIV2</accession>
<comment type="similarity">
    <text evidence="1 4">Belongs to the eIF-2B alpha/beta/delta subunits family.</text>
</comment>
<dbReference type="GO" id="GO:0003743">
    <property type="term" value="F:translation initiation factor activity"/>
    <property type="evidence" value="ECO:0007669"/>
    <property type="project" value="UniProtKB-KW"/>
</dbReference>
<reference evidence="5" key="1">
    <citation type="submission" date="2020-02" db="EMBL/GenBank/DDBJ databases">
        <authorList>
            <person name="Scholz U."/>
            <person name="Mascher M."/>
            <person name="Fiebig A."/>
        </authorList>
    </citation>
    <scope>NUCLEOTIDE SEQUENCE</scope>
</reference>
<dbReference type="InterPro" id="IPR037171">
    <property type="entry name" value="NagB/RpiA_transferase-like"/>
</dbReference>
<keyword evidence="2" id="KW-0396">Initiation factor</keyword>
<dbReference type="InterPro" id="IPR000649">
    <property type="entry name" value="IF-2B-related"/>
</dbReference>
<evidence type="ECO:0000313" key="5">
    <source>
        <dbReference type="EMBL" id="CAA7397372.1"/>
    </source>
</evidence>
<dbReference type="GO" id="GO:0005851">
    <property type="term" value="C:eukaryotic translation initiation factor 2B complex"/>
    <property type="evidence" value="ECO:0007669"/>
    <property type="project" value="TreeGrafter"/>
</dbReference>
<dbReference type="SUPFAM" id="SSF100950">
    <property type="entry name" value="NagB/RpiA/CoA transferase-like"/>
    <property type="match status" value="1"/>
</dbReference>
<name>A0A7I8KIV2_SPIIN</name>
<evidence type="ECO:0000256" key="3">
    <source>
        <dbReference type="ARBA" id="ARBA00022917"/>
    </source>
</evidence>
<dbReference type="Proteomes" id="UP000663760">
    <property type="component" value="Chromosome 6"/>
</dbReference>
<gene>
    <name evidence="5" type="ORF">SI8410_06008037</name>
</gene>
<dbReference type="AlphaFoldDB" id="A0A7I8KIV2"/>
<proteinExistence type="inferred from homology"/>
<dbReference type="PANTHER" id="PTHR45860">
    <property type="entry name" value="TRANSLATION INITIATION FACTOR EIF-2B SUBUNIT ALPHA"/>
    <property type="match status" value="1"/>
</dbReference>
<keyword evidence="6" id="KW-1185">Reference proteome</keyword>
<protein>
    <submittedName>
        <fullName evidence="5">Uncharacterized protein</fullName>
    </submittedName>
</protein>
<sequence length="131" mass="14065">MLTQGFIFDGGTILVHGFSRELLEGRPDTTEVRVGKEQGEVGIPAKLVIDSAVAYAIFVGADGVVESSGIICMMGTYQTALVVHSMNKRVHVSAECYKFARRYPLNRKDLGGGGGVEVETTARDSTRRGSV</sequence>
<dbReference type="InterPro" id="IPR051501">
    <property type="entry name" value="eIF2B_alpha/beta/delta"/>
</dbReference>
<keyword evidence="3" id="KW-0648">Protein biosynthesis</keyword>
<dbReference type="OrthoDB" id="10249309at2759"/>
<evidence type="ECO:0000256" key="4">
    <source>
        <dbReference type="RuleBase" id="RU003814"/>
    </source>
</evidence>
<dbReference type="GO" id="GO:0005085">
    <property type="term" value="F:guanyl-nucleotide exchange factor activity"/>
    <property type="evidence" value="ECO:0007669"/>
    <property type="project" value="TreeGrafter"/>
</dbReference>
<evidence type="ECO:0000256" key="2">
    <source>
        <dbReference type="ARBA" id="ARBA00022540"/>
    </source>
</evidence>